<proteinExistence type="predicted"/>
<accession>A0AAW0BCU1</accession>
<protein>
    <submittedName>
        <fullName evidence="2">Uncharacterized protein</fullName>
    </submittedName>
</protein>
<gene>
    <name evidence="2" type="ORF">VNI00_016574</name>
</gene>
<dbReference type="EMBL" id="JAYKXP010000132">
    <property type="protein sequence ID" value="KAK7023691.1"/>
    <property type="molecule type" value="Genomic_DNA"/>
</dbReference>
<keyword evidence="3" id="KW-1185">Reference proteome</keyword>
<sequence length="242" mass="26663">MEEEIAWVRTSKQLREKKRQERFANWEQGSSDIFGNPLPHVTGVAHSHNVSQFSGGLQKVNASHLPFRHFMNQATTQQPQTAEPFNEFDWHDIAHLLEPLNNYSCADKVNFAPSPTSAATSPTVVGSGASTPSTMAEGSSDDHFKFNHSFTTSSLGHVASNGARGSVTTSGKRSLFRGNRLKFVYQNPVNATITDTPRPEPNPFDFSKPPTQASTGPIRKPPTRPHQNQNPHGLQIHAVFDP</sequence>
<comment type="caution">
    <text evidence="2">The sequence shown here is derived from an EMBL/GenBank/DDBJ whole genome shotgun (WGS) entry which is preliminary data.</text>
</comment>
<dbReference type="AlphaFoldDB" id="A0AAW0BCU1"/>
<dbReference type="Proteomes" id="UP001383192">
    <property type="component" value="Unassembled WGS sequence"/>
</dbReference>
<feature type="compositionally biased region" description="Polar residues" evidence="1">
    <location>
        <begin position="128"/>
        <end position="137"/>
    </location>
</feature>
<name>A0AAW0BCU1_9AGAR</name>
<feature type="region of interest" description="Disordered" evidence="1">
    <location>
        <begin position="115"/>
        <end position="140"/>
    </location>
</feature>
<evidence type="ECO:0000313" key="2">
    <source>
        <dbReference type="EMBL" id="KAK7023691.1"/>
    </source>
</evidence>
<reference evidence="2 3" key="1">
    <citation type="submission" date="2024-01" db="EMBL/GenBank/DDBJ databases">
        <title>A draft genome for a cacao thread blight-causing isolate of Paramarasmius palmivorus.</title>
        <authorList>
            <person name="Baruah I.K."/>
            <person name="Bukari Y."/>
            <person name="Amoako-Attah I."/>
            <person name="Meinhardt L.W."/>
            <person name="Bailey B.A."/>
            <person name="Cohen S.P."/>
        </authorList>
    </citation>
    <scope>NUCLEOTIDE SEQUENCE [LARGE SCALE GENOMIC DNA]</scope>
    <source>
        <strain evidence="2 3">GH-12</strain>
    </source>
</reference>
<feature type="region of interest" description="Disordered" evidence="1">
    <location>
        <begin position="191"/>
        <end position="242"/>
    </location>
</feature>
<evidence type="ECO:0000313" key="3">
    <source>
        <dbReference type="Proteomes" id="UP001383192"/>
    </source>
</evidence>
<organism evidence="2 3">
    <name type="scientific">Paramarasmius palmivorus</name>
    <dbReference type="NCBI Taxonomy" id="297713"/>
    <lineage>
        <taxon>Eukaryota</taxon>
        <taxon>Fungi</taxon>
        <taxon>Dikarya</taxon>
        <taxon>Basidiomycota</taxon>
        <taxon>Agaricomycotina</taxon>
        <taxon>Agaricomycetes</taxon>
        <taxon>Agaricomycetidae</taxon>
        <taxon>Agaricales</taxon>
        <taxon>Marasmiineae</taxon>
        <taxon>Marasmiaceae</taxon>
        <taxon>Paramarasmius</taxon>
    </lineage>
</organism>
<evidence type="ECO:0000256" key="1">
    <source>
        <dbReference type="SAM" id="MobiDB-lite"/>
    </source>
</evidence>